<evidence type="ECO:0000313" key="5">
    <source>
        <dbReference type="Proteomes" id="UP001250214"/>
    </source>
</evidence>
<gene>
    <name evidence="4" type="ORF">RIF23_04235</name>
</gene>
<evidence type="ECO:0000259" key="2">
    <source>
        <dbReference type="Pfam" id="PF01370"/>
    </source>
</evidence>
<dbReference type="InterPro" id="IPR036291">
    <property type="entry name" value="NAD(P)-bd_dom_sf"/>
</dbReference>
<comment type="similarity">
    <text evidence="1">Belongs to the NAD(P)-dependent epimerase/dehydratase family. SDR39U1 subfamily.</text>
</comment>
<dbReference type="RefSeq" id="WP_310910967.1">
    <property type="nucleotide sequence ID" value="NZ_JAVLVT010000001.1"/>
</dbReference>
<dbReference type="InterPro" id="IPR001509">
    <property type="entry name" value="Epimerase_deHydtase"/>
</dbReference>
<dbReference type="EMBL" id="JAVLVT010000001">
    <property type="protein sequence ID" value="MDS1269503.1"/>
    <property type="molecule type" value="Genomic_DNA"/>
</dbReference>
<organism evidence="4 5">
    <name type="scientific">Lipingzhangella rawalii</name>
    <dbReference type="NCBI Taxonomy" id="2055835"/>
    <lineage>
        <taxon>Bacteria</taxon>
        <taxon>Bacillati</taxon>
        <taxon>Actinomycetota</taxon>
        <taxon>Actinomycetes</taxon>
        <taxon>Streptosporangiales</taxon>
        <taxon>Nocardiopsidaceae</taxon>
        <taxon>Lipingzhangella</taxon>
    </lineage>
</organism>
<protein>
    <submittedName>
        <fullName evidence="4">TIGR01777 family oxidoreductase</fullName>
    </submittedName>
</protein>
<feature type="domain" description="NAD-dependent epimerase/dehydratase" evidence="2">
    <location>
        <begin position="3"/>
        <end position="214"/>
    </location>
</feature>
<evidence type="ECO:0000256" key="1">
    <source>
        <dbReference type="ARBA" id="ARBA00009353"/>
    </source>
</evidence>
<evidence type="ECO:0000313" key="4">
    <source>
        <dbReference type="EMBL" id="MDS1269503.1"/>
    </source>
</evidence>
<reference evidence="5" key="1">
    <citation type="submission" date="2023-07" db="EMBL/GenBank/DDBJ databases">
        <title>Novel species in the genus Lipingzhangella isolated from Sambhar Salt Lake.</title>
        <authorList>
            <person name="Jiya N."/>
            <person name="Kajale S."/>
            <person name="Sharma A."/>
        </authorList>
    </citation>
    <scope>NUCLEOTIDE SEQUENCE [LARGE SCALE GENOMIC DNA]</scope>
    <source>
        <strain evidence="5">LS1_29</strain>
    </source>
</reference>
<dbReference type="InterPro" id="IPR010099">
    <property type="entry name" value="SDR39U1"/>
</dbReference>
<comment type="caution">
    <text evidence="4">The sequence shown here is derived from an EMBL/GenBank/DDBJ whole genome shotgun (WGS) entry which is preliminary data.</text>
</comment>
<dbReference type="PANTHER" id="PTHR11092">
    <property type="entry name" value="SUGAR NUCLEOTIDE EPIMERASE RELATED"/>
    <property type="match status" value="1"/>
</dbReference>
<proteinExistence type="inferred from homology"/>
<dbReference type="InterPro" id="IPR013549">
    <property type="entry name" value="DUF1731"/>
</dbReference>
<feature type="domain" description="DUF1731" evidence="3">
    <location>
        <begin position="248"/>
        <end position="295"/>
    </location>
</feature>
<dbReference type="SUPFAM" id="SSF51735">
    <property type="entry name" value="NAD(P)-binding Rossmann-fold domains"/>
    <property type="match status" value="1"/>
</dbReference>
<dbReference type="Pfam" id="PF01370">
    <property type="entry name" value="Epimerase"/>
    <property type="match status" value="1"/>
</dbReference>
<evidence type="ECO:0000259" key="3">
    <source>
        <dbReference type="Pfam" id="PF08338"/>
    </source>
</evidence>
<dbReference type="Proteomes" id="UP001250214">
    <property type="component" value="Unassembled WGS sequence"/>
</dbReference>
<dbReference type="NCBIfam" id="TIGR01777">
    <property type="entry name" value="yfcH"/>
    <property type="match status" value="1"/>
</dbReference>
<sequence length="307" mass="32542">MRIAMTGASGLIGSTLGSSLTADGHEVQRLVRRSARTSDEVAWDPGRGYVDTDSLAGADAVVHLAGAPIGPRRWTSAYKRQILESRTTGTRTLATALATMQTPVPRLLSASGISVYGDSGDRVVDEDSDRGRGFLPEVVRLWEASTAPAEDVGISVAHLRTAAVLSTAGGLLGTMLPLFRLGLGGRLGTGRQYLSWIALDDQVGAIRFLLHHPELRGPINLCSPEPVTNTEFTRSLAAALRRPAPFVVPAPALRAALGQCAEEMALTGQRARPSRLLAAGYSFLLPNLDCALSDILARQRTGVGWEA</sequence>
<dbReference type="Gene3D" id="3.40.50.720">
    <property type="entry name" value="NAD(P)-binding Rossmann-like Domain"/>
    <property type="match status" value="1"/>
</dbReference>
<dbReference type="Pfam" id="PF08338">
    <property type="entry name" value="DUF1731"/>
    <property type="match status" value="1"/>
</dbReference>
<keyword evidence="5" id="KW-1185">Reference proteome</keyword>
<accession>A0ABU2H2G9</accession>
<dbReference type="PANTHER" id="PTHR11092:SF0">
    <property type="entry name" value="EPIMERASE FAMILY PROTEIN SDR39U1"/>
    <property type="match status" value="1"/>
</dbReference>
<name>A0ABU2H2G9_9ACTN</name>